<organism evidence="3 4">
    <name type="scientific">Lolium multiflorum</name>
    <name type="common">Italian ryegrass</name>
    <name type="synonym">Lolium perenne subsp. multiflorum</name>
    <dbReference type="NCBI Taxonomy" id="4521"/>
    <lineage>
        <taxon>Eukaryota</taxon>
        <taxon>Viridiplantae</taxon>
        <taxon>Streptophyta</taxon>
        <taxon>Embryophyta</taxon>
        <taxon>Tracheophyta</taxon>
        <taxon>Spermatophyta</taxon>
        <taxon>Magnoliopsida</taxon>
        <taxon>Liliopsida</taxon>
        <taxon>Poales</taxon>
        <taxon>Poaceae</taxon>
        <taxon>BOP clade</taxon>
        <taxon>Pooideae</taxon>
        <taxon>Poodae</taxon>
        <taxon>Poeae</taxon>
        <taxon>Poeae Chloroplast Group 2 (Poeae type)</taxon>
        <taxon>Loliodinae</taxon>
        <taxon>Loliinae</taxon>
        <taxon>Lolium</taxon>
    </lineage>
</organism>
<feature type="domain" description="DUF4283" evidence="2">
    <location>
        <begin position="40"/>
        <end position="114"/>
    </location>
</feature>
<comment type="caution">
    <text evidence="3">The sequence shown here is derived from an EMBL/GenBank/DDBJ whole genome shotgun (WGS) entry which is preliminary data.</text>
</comment>
<feature type="compositionally biased region" description="Basic and acidic residues" evidence="1">
    <location>
        <begin position="188"/>
        <end position="199"/>
    </location>
</feature>
<feature type="compositionally biased region" description="Basic residues" evidence="1">
    <location>
        <begin position="317"/>
        <end position="328"/>
    </location>
</feature>
<sequence>MEKVEGLMKNLKLSAAENKSLKIGWTDGLKTGEVEVKALGKLLSEKPPYIEGIHKSLGRIWCPLKGIKIKEMGDNLFMFTFLQPSGKRKALDEGPWMFDKELMVMQDFDPTKSLEDYEFNDIPIWACSVKLKKGEKQQYGIWLKAVMEGREAGGSSQRWKEMGGNGGTRRGSSFGFGSKNRLSGSDSDSWRVSDKDRNNSRTSGGSNAEKTKSDQEATSPLKLPPPASEGKGNQRRLEFSEGAGDVEGKKGCTVVSPVEETGVEAQQGAGDKPAMHGPTVGGTSINNPDILVQEGRVGDVTEDPKGEEGRKSSATTRRLRGGKNKNRERKAPQTVAGQIREVKSVGGKRPAEEGDMELDDREIKKCRNVEGMVSGEGVADLHNEAGLSEQPCGKQ</sequence>
<gene>
    <name evidence="3" type="ORF">QYE76_046982</name>
</gene>
<dbReference type="AlphaFoldDB" id="A0AAD8WZP9"/>
<dbReference type="Proteomes" id="UP001231189">
    <property type="component" value="Unassembled WGS sequence"/>
</dbReference>
<feature type="region of interest" description="Disordered" evidence="1">
    <location>
        <begin position="153"/>
        <end position="335"/>
    </location>
</feature>
<dbReference type="EMBL" id="JAUUTY010000002">
    <property type="protein sequence ID" value="KAK1686134.1"/>
    <property type="molecule type" value="Genomic_DNA"/>
</dbReference>
<evidence type="ECO:0000313" key="3">
    <source>
        <dbReference type="EMBL" id="KAK1686134.1"/>
    </source>
</evidence>
<dbReference type="InterPro" id="IPR025558">
    <property type="entry name" value="DUF4283"/>
</dbReference>
<feature type="compositionally biased region" description="Basic and acidic residues" evidence="1">
    <location>
        <begin position="296"/>
        <end position="311"/>
    </location>
</feature>
<evidence type="ECO:0000313" key="4">
    <source>
        <dbReference type="Proteomes" id="UP001231189"/>
    </source>
</evidence>
<evidence type="ECO:0000256" key="1">
    <source>
        <dbReference type="SAM" id="MobiDB-lite"/>
    </source>
</evidence>
<protein>
    <recommendedName>
        <fullName evidence="2">DUF4283 domain-containing protein</fullName>
    </recommendedName>
</protein>
<feature type="compositionally biased region" description="Low complexity" evidence="1">
    <location>
        <begin position="170"/>
        <end position="181"/>
    </location>
</feature>
<reference evidence="3" key="1">
    <citation type="submission" date="2023-07" db="EMBL/GenBank/DDBJ databases">
        <title>A chromosome-level genome assembly of Lolium multiflorum.</title>
        <authorList>
            <person name="Chen Y."/>
            <person name="Copetti D."/>
            <person name="Kolliker R."/>
            <person name="Studer B."/>
        </authorList>
    </citation>
    <scope>NUCLEOTIDE SEQUENCE</scope>
    <source>
        <strain evidence="3">02402/16</strain>
        <tissue evidence="3">Leaf</tissue>
    </source>
</reference>
<proteinExistence type="predicted"/>
<evidence type="ECO:0000259" key="2">
    <source>
        <dbReference type="Pfam" id="PF14111"/>
    </source>
</evidence>
<name>A0AAD8WZP9_LOLMU</name>
<accession>A0AAD8WZP9</accession>
<dbReference type="Pfam" id="PF14111">
    <property type="entry name" value="DUF4283"/>
    <property type="match status" value="1"/>
</dbReference>
<keyword evidence="4" id="KW-1185">Reference proteome</keyword>